<reference evidence="2 3" key="1">
    <citation type="submission" date="2019-03" db="EMBL/GenBank/DDBJ databases">
        <title>Genomic Encyclopedia of Type Strains, Phase III (KMG-III): the genomes of soil and plant-associated and newly described type strains.</title>
        <authorList>
            <person name="Whitman W."/>
        </authorList>
    </citation>
    <scope>NUCLEOTIDE SEQUENCE [LARGE SCALE GENOMIC DNA]</scope>
    <source>
        <strain evidence="2 3">VKMAc-2574</strain>
    </source>
</reference>
<accession>A0ABY2F5A2</accession>
<gene>
    <name evidence="2" type="ORF">EV137_7614</name>
</gene>
<evidence type="ECO:0000313" key="2">
    <source>
        <dbReference type="EMBL" id="TDW81608.1"/>
    </source>
</evidence>
<evidence type="ECO:0000256" key="1">
    <source>
        <dbReference type="SAM" id="MobiDB-lite"/>
    </source>
</evidence>
<protein>
    <recommendedName>
        <fullName evidence="4">Hemerythrin</fullName>
    </recommendedName>
</protein>
<feature type="region of interest" description="Disordered" evidence="1">
    <location>
        <begin position="168"/>
        <end position="198"/>
    </location>
</feature>
<dbReference type="Proteomes" id="UP000295060">
    <property type="component" value="Unassembled WGS sequence"/>
</dbReference>
<dbReference type="SUPFAM" id="SSF50475">
    <property type="entry name" value="FMN-binding split barrel"/>
    <property type="match status" value="1"/>
</dbReference>
<organism evidence="2 3">
    <name type="scientific">Kribbella pratensis</name>
    <dbReference type="NCBI Taxonomy" id="2512112"/>
    <lineage>
        <taxon>Bacteria</taxon>
        <taxon>Bacillati</taxon>
        <taxon>Actinomycetota</taxon>
        <taxon>Actinomycetes</taxon>
        <taxon>Propionibacteriales</taxon>
        <taxon>Kribbellaceae</taxon>
        <taxon>Kribbella</taxon>
    </lineage>
</organism>
<evidence type="ECO:0008006" key="4">
    <source>
        <dbReference type="Google" id="ProtNLM"/>
    </source>
</evidence>
<dbReference type="InterPro" id="IPR012349">
    <property type="entry name" value="Split_barrel_FMN-bd"/>
</dbReference>
<dbReference type="RefSeq" id="WP_202871329.1">
    <property type="nucleotide sequence ID" value="NZ_SODU01000005.1"/>
</dbReference>
<comment type="caution">
    <text evidence="2">The sequence shown here is derived from an EMBL/GenBank/DDBJ whole genome shotgun (WGS) entry which is preliminary data.</text>
</comment>
<keyword evidence="3" id="KW-1185">Reference proteome</keyword>
<sequence>MNTVSAPSVSRWPAEVLPLFERAITCEYASLTRSGAPITWPLTPYYDPGATTVDVSTGLTYPAKAERARRDPRVALLFSDPTGSGLSDTPVVLVRGLATVRDADLQANTDLYVRRVLEKLPQTVTGQPWFLVRRQQWYWGRLWIEITPLKILWWPAGQLDAEPLRWDAPADVTAPPSDPAPEGAAPPPWAAPPADWRPGADRAMRLGHPVLTVRDAEGWPLPLRSLGVERVDDGFVVRTGALGTAAAGRACLTFHDHPEVFTGQENAAFVGTATPAAGGVHVRVDRALADFSLPTGRFSQLRRFVSSGRKLTPRLAHEAARRHQPVPVVRRPE</sequence>
<dbReference type="Gene3D" id="2.30.110.10">
    <property type="entry name" value="Electron Transport, Fmn-binding Protein, Chain A"/>
    <property type="match status" value="1"/>
</dbReference>
<evidence type="ECO:0000313" key="3">
    <source>
        <dbReference type="Proteomes" id="UP000295060"/>
    </source>
</evidence>
<name>A0ABY2F5A2_9ACTN</name>
<feature type="compositionally biased region" description="Pro residues" evidence="1">
    <location>
        <begin position="176"/>
        <end position="191"/>
    </location>
</feature>
<dbReference type="EMBL" id="SODU01000005">
    <property type="protein sequence ID" value="TDW81608.1"/>
    <property type="molecule type" value="Genomic_DNA"/>
</dbReference>
<proteinExistence type="predicted"/>